<evidence type="ECO:0000313" key="1">
    <source>
        <dbReference type="Proteomes" id="UP000887579"/>
    </source>
</evidence>
<protein>
    <submittedName>
        <fullName evidence="2">Amino acid transporter transmembrane domain-containing protein</fullName>
    </submittedName>
</protein>
<proteinExistence type="predicted"/>
<dbReference type="Proteomes" id="UP000887579">
    <property type="component" value="Unplaced"/>
</dbReference>
<sequence>MKRPIEFSKSTVLAFSILLCMYAPVCIMGYITYGDSLRDSVINSIQTQWIQQAVNLLITIHCILTLTIIFNPLNQEVEDLLHVPQAGEKRAEKLKISRGYNEESDYEPLSFGEMLRETPKAALIISGIIAAGEKRAEKMKISRGYNEESDYEPLSFGEMLRETPKAALIISGIIAAIGIIGGAAATYSAINELSTTQFKVPCYVQPFLHSDSDGNATSTNCCGKYQNISTISDVSCSSAKLEFYGTRKDL</sequence>
<evidence type="ECO:0000313" key="2">
    <source>
        <dbReference type="WBParaSite" id="ES5_v2.g24906.t1"/>
    </source>
</evidence>
<dbReference type="WBParaSite" id="ES5_v2.g24906.t1">
    <property type="protein sequence ID" value="ES5_v2.g24906.t1"/>
    <property type="gene ID" value="ES5_v2.g24906"/>
</dbReference>
<name>A0AC34G5P9_9BILA</name>
<accession>A0AC34G5P9</accession>
<reference evidence="2" key="1">
    <citation type="submission" date="2022-11" db="UniProtKB">
        <authorList>
            <consortium name="WormBaseParasite"/>
        </authorList>
    </citation>
    <scope>IDENTIFICATION</scope>
</reference>
<organism evidence="1 2">
    <name type="scientific">Panagrolaimus sp. ES5</name>
    <dbReference type="NCBI Taxonomy" id="591445"/>
    <lineage>
        <taxon>Eukaryota</taxon>
        <taxon>Metazoa</taxon>
        <taxon>Ecdysozoa</taxon>
        <taxon>Nematoda</taxon>
        <taxon>Chromadorea</taxon>
        <taxon>Rhabditida</taxon>
        <taxon>Tylenchina</taxon>
        <taxon>Panagrolaimomorpha</taxon>
        <taxon>Panagrolaimoidea</taxon>
        <taxon>Panagrolaimidae</taxon>
        <taxon>Panagrolaimus</taxon>
    </lineage>
</organism>